<dbReference type="Proteomes" id="UP001501577">
    <property type="component" value="Unassembled WGS sequence"/>
</dbReference>
<dbReference type="CDD" id="cd06588">
    <property type="entry name" value="PhnB_like"/>
    <property type="match status" value="1"/>
</dbReference>
<dbReference type="InterPro" id="IPR028973">
    <property type="entry name" value="PhnB-like"/>
</dbReference>
<accession>A0ABP6KSB9</accession>
<sequence>MQKIVTNLWFDNQAEEAAKFYVSLFKNSSIHRMTYYDSSGAKVSGMPKGSVLTVEYSLDGQEYIAINGGPAFTFTPAVSLMVNCDTQEEIDRLWTAFCKEGKPEECGWLTDKFGLSWQIVPTKLNELLADSDPEKVENVNRAVLSMVKLDIAQLEKAASSDTQEDLF</sequence>
<organism evidence="2 3">
    <name type="scientific">Tetragenococcus solitarius</name>
    <dbReference type="NCBI Taxonomy" id="71453"/>
    <lineage>
        <taxon>Bacteria</taxon>
        <taxon>Bacillati</taxon>
        <taxon>Bacillota</taxon>
        <taxon>Bacilli</taxon>
        <taxon>Lactobacillales</taxon>
        <taxon>Enterococcaceae</taxon>
        <taxon>Tetragenococcus</taxon>
    </lineage>
</organism>
<reference evidence="3" key="1">
    <citation type="journal article" date="2019" name="Int. J. Syst. Evol. Microbiol.">
        <title>The Global Catalogue of Microorganisms (GCM) 10K type strain sequencing project: providing services to taxonomists for standard genome sequencing and annotation.</title>
        <authorList>
            <consortium name="The Broad Institute Genomics Platform"/>
            <consortium name="The Broad Institute Genome Sequencing Center for Infectious Disease"/>
            <person name="Wu L."/>
            <person name="Ma J."/>
        </authorList>
    </citation>
    <scope>NUCLEOTIDE SEQUENCE [LARGE SCALE GENOMIC DNA]</scope>
    <source>
        <strain evidence="3">JCM 8736</strain>
    </source>
</reference>
<comment type="caution">
    <text evidence="2">The sequence shown here is derived from an EMBL/GenBank/DDBJ whole genome shotgun (WGS) entry which is preliminary data.</text>
</comment>
<dbReference type="Gene3D" id="3.10.180.10">
    <property type="entry name" value="2,3-Dihydroxybiphenyl 1,2-Dioxygenase, domain 1"/>
    <property type="match status" value="1"/>
</dbReference>
<gene>
    <name evidence="2" type="ORF">GCM10019998_11450</name>
</gene>
<dbReference type="InterPro" id="IPR029068">
    <property type="entry name" value="Glyas_Bleomycin-R_OHBP_Dase"/>
</dbReference>
<dbReference type="RefSeq" id="WP_068710056.1">
    <property type="nucleotide sequence ID" value="NZ_BAAAXQ010000034.1"/>
</dbReference>
<dbReference type="PANTHER" id="PTHR33990:SF2">
    <property type="entry name" value="PHNB-LIKE DOMAIN-CONTAINING PROTEIN"/>
    <property type="match status" value="1"/>
</dbReference>
<evidence type="ECO:0000313" key="2">
    <source>
        <dbReference type="EMBL" id="GAA3016935.1"/>
    </source>
</evidence>
<feature type="domain" description="PhnB-like" evidence="1">
    <location>
        <begin position="2"/>
        <end position="120"/>
    </location>
</feature>
<evidence type="ECO:0000259" key="1">
    <source>
        <dbReference type="Pfam" id="PF06983"/>
    </source>
</evidence>
<dbReference type="SUPFAM" id="SSF54593">
    <property type="entry name" value="Glyoxalase/Bleomycin resistance protein/Dihydroxybiphenyl dioxygenase"/>
    <property type="match status" value="1"/>
</dbReference>
<dbReference type="InterPro" id="IPR009725">
    <property type="entry name" value="3_dmu_93_MTrfase"/>
</dbReference>
<keyword evidence="3" id="KW-1185">Reference proteome</keyword>
<proteinExistence type="predicted"/>
<name>A0ABP6KSB9_9ENTE</name>
<dbReference type="PANTHER" id="PTHR33990">
    <property type="entry name" value="PROTEIN YJDN-RELATED"/>
    <property type="match status" value="1"/>
</dbReference>
<protein>
    <submittedName>
        <fullName evidence="2">VOC family protein</fullName>
    </submittedName>
</protein>
<dbReference type="Pfam" id="PF06983">
    <property type="entry name" value="3-dmu-9_3-mt"/>
    <property type="match status" value="1"/>
</dbReference>
<dbReference type="PIRSF" id="PIRSF021700">
    <property type="entry name" value="3_dmu_93_MTrfase"/>
    <property type="match status" value="1"/>
</dbReference>
<dbReference type="EMBL" id="BAAAXQ010000034">
    <property type="protein sequence ID" value="GAA3016935.1"/>
    <property type="molecule type" value="Genomic_DNA"/>
</dbReference>
<evidence type="ECO:0000313" key="3">
    <source>
        <dbReference type="Proteomes" id="UP001501577"/>
    </source>
</evidence>